<accession>A0A0F9YL98</accession>
<feature type="transmembrane region" description="Helical" evidence="1">
    <location>
        <begin position="53"/>
        <end position="74"/>
    </location>
</feature>
<keyword evidence="1" id="KW-0812">Transmembrane</keyword>
<gene>
    <name evidence="2" type="ORF">UR21_C0001G0045</name>
</gene>
<name>A0A0F9YL98_9BACT</name>
<comment type="caution">
    <text evidence="2">The sequence shown here is derived from an EMBL/GenBank/DDBJ whole genome shotgun (WGS) entry which is preliminary data.</text>
</comment>
<keyword evidence="1" id="KW-0472">Membrane</keyword>
<feature type="transmembrane region" description="Helical" evidence="1">
    <location>
        <begin position="12"/>
        <end position="33"/>
    </location>
</feature>
<reference evidence="2 3" key="1">
    <citation type="journal article" date="2015" name="Nature">
        <title>rRNA introns, odd ribosomes, and small enigmatic genomes across a large radiation of phyla.</title>
        <authorList>
            <person name="Brown C.T."/>
            <person name="Hug L.A."/>
            <person name="Thomas B.C."/>
            <person name="Sharon I."/>
            <person name="Castelle C.J."/>
            <person name="Singh A."/>
            <person name="Wilkins M.J."/>
            <person name="Williams K.H."/>
            <person name="Banfield J.F."/>
        </authorList>
    </citation>
    <scope>NUCLEOTIDE SEQUENCE [LARGE SCALE GENOMIC DNA]</scope>
</reference>
<evidence type="ECO:0000256" key="1">
    <source>
        <dbReference type="SAM" id="Phobius"/>
    </source>
</evidence>
<dbReference type="AlphaFoldDB" id="A0A0F9YL98"/>
<keyword evidence="1" id="KW-1133">Transmembrane helix</keyword>
<organism evidence="2 3">
    <name type="scientific">Candidatus Woesebacteria bacterium GW2011_GWC2_31_9</name>
    <dbReference type="NCBI Taxonomy" id="1618586"/>
    <lineage>
        <taxon>Bacteria</taxon>
        <taxon>Candidatus Woeseibacteriota</taxon>
    </lineage>
</organism>
<protein>
    <recommendedName>
        <fullName evidence="4">DUF485 domain-containing protein</fullName>
    </recommendedName>
</protein>
<evidence type="ECO:0000313" key="3">
    <source>
        <dbReference type="Proteomes" id="UP000034803"/>
    </source>
</evidence>
<dbReference type="EMBL" id="LBOI01000001">
    <property type="protein sequence ID" value="KKP32249.1"/>
    <property type="molecule type" value="Genomic_DNA"/>
</dbReference>
<proteinExistence type="predicted"/>
<evidence type="ECO:0008006" key="4">
    <source>
        <dbReference type="Google" id="ProtNLM"/>
    </source>
</evidence>
<evidence type="ECO:0000313" key="2">
    <source>
        <dbReference type="EMBL" id="KKP32249.1"/>
    </source>
</evidence>
<dbReference type="Proteomes" id="UP000034803">
    <property type="component" value="Unassembled WGS sequence"/>
</dbReference>
<sequence>MIKILNNKSTIYISFIQSILLTFYIFLIGLVMINGNNWFGPMNKTPILGPVLFLTLFILSALISASLVLAYPFYTFWVKKDLGKAVKILV</sequence>